<sequence>MLIPYHRYHGYFVTKYTLDLQKRVGFRIDDAKTGPIHKILGVRMNCGNKGATSLWQNRPRRPIPALREGFQDGKP</sequence>
<proteinExistence type="predicted"/>
<organism evidence="2 3">
    <name type="scientific">Romanomermis culicivorax</name>
    <name type="common">Nematode worm</name>
    <dbReference type="NCBI Taxonomy" id="13658"/>
    <lineage>
        <taxon>Eukaryota</taxon>
        <taxon>Metazoa</taxon>
        <taxon>Ecdysozoa</taxon>
        <taxon>Nematoda</taxon>
        <taxon>Enoplea</taxon>
        <taxon>Dorylaimia</taxon>
        <taxon>Mermithida</taxon>
        <taxon>Mermithoidea</taxon>
        <taxon>Mermithidae</taxon>
        <taxon>Romanomermis</taxon>
    </lineage>
</organism>
<evidence type="ECO:0000256" key="1">
    <source>
        <dbReference type="SAM" id="MobiDB-lite"/>
    </source>
</evidence>
<protein>
    <submittedName>
        <fullName evidence="3">Uncharacterized protein</fullName>
    </submittedName>
</protein>
<reference evidence="3" key="1">
    <citation type="submission" date="2022-11" db="UniProtKB">
        <authorList>
            <consortium name="WormBaseParasite"/>
        </authorList>
    </citation>
    <scope>IDENTIFICATION</scope>
</reference>
<dbReference type="AlphaFoldDB" id="A0A915L201"/>
<keyword evidence="2" id="KW-1185">Reference proteome</keyword>
<dbReference type="WBParaSite" id="nRc.2.0.1.t43788-RA">
    <property type="protein sequence ID" value="nRc.2.0.1.t43788-RA"/>
    <property type="gene ID" value="nRc.2.0.1.g43788"/>
</dbReference>
<name>A0A915L201_ROMCU</name>
<feature type="region of interest" description="Disordered" evidence="1">
    <location>
        <begin position="51"/>
        <end position="75"/>
    </location>
</feature>
<evidence type="ECO:0000313" key="3">
    <source>
        <dbReference type="WBParaSite" id="nRc.2.0.1.t43788-RA"/>
    </source>
</evidence>
<accession>A0A915L201</accession>
<evidence type="ECO:0000313" key="2">
    <source>
        <dbReference type="Proteomes" id="UP000887565"/>
    </source>
</evidence>
<dbReference type="Proteomes" id="UP000887565">
    <property type="component" value="Unplaced"/>
</dbReference>